<sequence length="517" mass="55514">MRLPKLTKHAFLAIWDVHAWVGIAAGLVLHVICFTGAFCVFYEELGVWQDPALRVPHGEVAPLSQIVSPVLDASWVARKRIDVHLPGDDRSTVDIRYVPASGGVREMVHVHPRTGEIVPERSRLASILFNVHFLYHDRWFPSGIYVAGVFGTAMVLGLVTGLLIHYRNIARQLHRFRPRGRASTAWADAHKTLAVYGFPFQAMAAFTGAMICFGPLLLRSFAGPLFHGDAKAAQSALYGDLSGPPPRGQAAKALPLEELVARATERLPGLSPAVLRIANYGDADGTVAVQGKLLAAPLGTSTVRLRLRDGAVVNVETAGSMGAAQSIEQVFRSLHFARFGGWAVKIFYALCALAACVTILSGNCIWLLRREGREKRASDRLLARLTAGAGAGIGLATAVLFWANRCIPMTVASRLTWESVAFFGAWALALVGCLVVRDAKVSWTALLAASGALFALVPVLNALTTDVHLFNVGRHRVGAVAAIDLSLFVLGAALLGAARAVSPSLRTSRTFFVGAKR</sequence>
<dbReference type="RefSeq" id="WP_394826865.1">
    <property type="nucleotide sequence ID" value="NZ_CP089984.1"/>
</dbReference>
<evidence type="ECO:0000313" key="2">
    <source>
        <dbReference type="EMBL" id="WXB17235.1"/>
    </source>
</evidence>
<dbReference type="Pfam" id="PF03929">
    <property type="entry name" value="PepSY_TM"/>
    <property type="match status" value="1"/>
</dbReference>
<gene>
    <name evidence="2" type="ORF">LZC94_08125</name>
</gene>
<feature type="transmembrane region" description="Helical" evidence="1">
    <location>
        <begin position="12"/>
        <end position="38"/>
    </location>
</feature>
<keyword evidence="1" id="KW-1133">Transmembrane helix</keyword>
<keyword evidence="1" id="KW-0812">Transmembrane</keyword>
<feature type="transmembrane region" description="Helical" evidence="1">
    <location>
        <begin position="346"/>
        <end position="369"/>
    </location>
</feature>
<evidence type="ECO:0000256" key="1">
    <source>
        <dbReference type="SAM" id="Phobius"/>
    </source>
</evidence>
<feature type="transmembrane region" description="Helical" evidence="1">
    <location>
        <begin position="381"/>
        <end position="403"/>
    </location>
</feature>
<organism evidence="2 3">
    <name type="scientific">Pendulispora albinea</name>
    <dbReference type="NCBI Taxonomy" id="2741071"/>
    <lineage>
        <taxon>Bacteria</taxon>
        <taxon>Pseudomonadati</taxon>
        <taxon>Myxococcota</taxon>
        <taxon>Myxococcia</taxon>
        <taxon>Myxococcales</taxon>
        <taxon>Sorangiineae</taxon>
        <taxon>Pendulisporaceae</taxon>
        <taxon>Pendulispora</taxon>
    </lineage>
</organism>
<reference evidence="2 3" key="1">
    <citation type="submission" date="2021-12" db="EMBL/GenBank/DDBJ databases">
        <title>Discovery of the Pendulisporaceae a myxobacterial family with distinct sporulation behavior and unique specialized metabolism.</title>
        <authorList>
            <person name="Garcia R."/>
            <person name="Popoff A."/>
            <person name="Bader C.D."/>
            <person name="Loehr J."/>
            <person name="Walesch S."/>
            <person name="Walt C."/>
            <person name="Boldt J."/>
            <person name="Bunk B."/>
            <person name="Haeckl F.J.F.P.J."/>
            <person name="Gunesch A.P."/>
            <person name="Birkelbach J."/>
            <person name="Nuebel U."/>
            <person name="Pietschmann T."/>
            <person name="Bach T."/>
            <person name="Mueller R."/>
        </authorList>
    </citation>
    <scope>NUCLEOTIDE SEQUENCE [LARGE SCALE GENOMIC DNA]</scope>
    <source>
        <strain evidence="2 3">MSr11954</strain>
    </source>
</reference>
<proteinExistence type="predicted"/>
<evidence type="ECO:0000313" key="3">
    <source>
        <dbReference type="Proteomes" id="UP001370348"/>
    </source>
</evidence>
<keyword evidence="1" id="KW-0472">Membrane</keyword>
<dbReference type="Proteomes" id="UP001370348">
    <property type="component" value="Chromosome"/>
</dbReference>
<feature type="transmembrane region" description="Helical" evidence="1">
    <location>
        <begin position="443"/>
        <end position="460"/>
    </location>
</feature>
<protein>
    <submittedName>
        <fullName evidence="2">PepSY domain-containing protein</fullName>
    </submittedName>
</protein>
<accession>A0ABZ2M635</accession>
<dbReference type="InterPro" id="IPR005625">
    <property type="entry name" value="PepSY-ass_TM"/>
</dbReference>
<feature type="transmembrane region" description="Helical" evidence="1">
    <location>
        <begin position="144"/>
        <end position="166"/>
    </location>
</feature>
<dbReference type="PANTHER" id="PTHR34219:SF3">
    <property type="entry name" value="BLL7967 PROTEIN"/>
    <property type="match status" value="1"/>
</dbReference>
<name>A0ABZ2M635_9BACT</name>
<feature type="transmembrane region" description="Helical" evidence="1">
    <location>
        <begin position="415"/>
        <end position="436"/>
    </location>
</feature>
<dbReference type="PANTHER" id="PTHR34219">
    <property type="entry name" value="IRON-REGULATED INNER MEMBRANE PROTEIN-RELATED"/>
    <property type="match status" value="1"/>
</dbReference>
<feature type="transmembrane region" description="Helical" evidence="1">
    <location>
        <begin position="193"/>
        <end position="218"/>
    </location>
</feature>
<dbReference type="EMBL" id="CP089984">
    <property type="protein sequence ID" value="WXB17235.1"/>
    <property type="molecule type" value="Genomic_DNA"/>
</dbReference>
<keyword evidence="3" id="KW-1185">Reference proteome</keyword>
<feature type="transmembrane region" description="Helical" evidence="1">
    <location>
        <begin position="480"/>
        <end position="501"/>
    </location>
</feature>